<proteinExistence type="predicted"/>
<dbReference type="EMBL" id="JAAAHW010003181">
    <property type="protein sequence ID" value="KAF9987312.1"/>
    <property type="molecule type" value="Genomic_DNA"/>
</dbReference>
<organism evidence="1 2">
    <name type="scientific">Modicella reniformis</name>
    <dbReference type="NCBI Taxonomy" id="1440133"/>
    <lineage>
        <taxon>Eukaryota</taxon>
        <taxon>Fungi</taxon>
        <taxon>Fungi incertae sedis</taxon>
        <taxon>Mucoromycota</taxon>
        <taxon>Mortierellomycotina</taxon>
        <taxon>Mortierellomycetes</taxon>
        <taxon>Mortierellales</taxon>
        <taxon>Mortierellaceae</taxon>
        <taxon>Modicella</taxon>
    </lineage>
</organism>
<gene>
    <name evidence="1" type="ORF">BGZ65_004186</name>
</gene>
<accession>A0A9P6MBL4</accession>
<sequence>EKNPKLLVAELVRVEEKLLVGDKKAKVLVRVLILVRVLKGVKLQFIAAFRNAVVSKPKKFLTK</sequence>
<dbReference type="AlphaFoldDB" id="A0A9P6MBL4"/>
<keyword evidence="2" id="KW-1185">Reference proteome</keyword>
<dbReference type="Proteomes" id="UP000749646">
    <property type="component" value="Unassembled WGS sequence"/>
</dbReference>
<name>A0A9P6MBL4_9FUNG</name>
<reference evidence="1" key="1">
    <citation type="journal article" date="2020" name="Fungal Divers.">
        <title>Resolving the Mortierellaceae phylogeny through synthesis of multi-gene phylogenetics and phylogenomics.</title>
        <authorList>
            <person name="Vandepol N."/>
            <person name="Liber J."/>
            <person name="Desiro A."/>
            <person name="Na H."/>
            <person name="Kennedy M."/>
            <person name="Barry K."/>
            <person name="Grigoriev I.V."/>
            <person name="Miller A.N."/>
            <person name="O'Donnell K."/>
            <person name="Stajich J.E."/>
            <person name="Bonito G."/>
        </authorList>
    </citation>
    <scope>NUCLEOTIDE SEQUENCE</scope>
    <source>
        <strain evidence="1">MES-2147</strain>
    </source>
</reference>
<feature type="non-terminal residue" evidence="1">
    <location>
        <position position="1"/>
    </location>
</feature>
<protein>
    <submittedName>
        <fullName evidence="1">Uncharacterized protein</fullName>
    </submittedName>
</protein>
<comment type="caution">
    <text evidence="1">The sequence shown here is derived from an EMBL/GenBank/DDBJ whole genome shotgun (WGS) entry which is preliminary data.</text>
</comment>
<evidence type="ECO:0000313" key="2">
    <source>
        <dbReference type="Proteomes" id="UP000749646"/>
    </source>
</evidence>
<evidence type="ECO:0000313" key="1">
    <source>
        <dbReference type="EMBL" id="KAF9987312.1"/>
    </source>
</evidence>